<evidence type="ECO:0000259" key="6">
    <source>
        <dbReference type="PROSITE" id="PS51352"/>
    </source>
</evidence>
<reference evidence="7 10" key="2">
    <citation type="submission" date="2018-03" db="EMBL/GenBank/DDBJ databases">
        <title>Genomic Encyclopedia of Archaeal and Bacterial Type Strains, Phase II (KMG-II): from individual species to whole genera.</title>
        <authorList>
            <person name="Goeker M."/>
        </authorList>
    </citation>
    <scope>NUCLEOTIDE SEQUENCE [LARGE SCALE GENOMIC DNA]</scope>
    <source>
        <strain evidence="7 10">DSM 29956</strain>
    </source>
</reference>
<feature type="domain" description="Thioredoxin" evidence="6">
    <location>
        <begin position="38"/>
        <end position="176"/>
    </location>
</feature>
<dbReference type="InterPro" id="IPR036249">
    <property type="entry name" value="Thioredoxin-like_sf"/>
</dbReference>
<evidence type="ECO:0000256" key="4">
    <source>
        <dbReference type="ARBA" id="ARBA00023157"/>
    </source>
</evidence>
<dbReference type="InterPro" id="IPR050553">
    <property type="entry name" value="Thioredoxin_ResA/DsbE_sf"/>
</dbReference>
<dbReference type="InterPro" id="IPR004799">
    <property type="entry name" value="Periplasmic_diS_OxRdtase_DsbE"/>
</dbReference>
<dbReference type="PANTHER" id="PTHR42852:SF6">
    <property type="entry name" value="THIOL:DISULFIDE INTERCHANGE PROTEIN DSBE"/>
    <property type="match status" value="1"/>
</dbReference>
<dbReference type="GO" id="GO:0030288">
    <property type="term" value="C:outer membrane-bounded periplasmic space"/>
    <property type="evidence" value="ECO:0007669"/>
    <property type="project" value="InterPro"/>
</dbReference>
<dbReference type="EMBL" id="FWFY01000018">
    <property type="protein sequence ID" value="SLN70254.1"/>
    <property type="molecule type" value="Genomic_DNA"/>
</dbReference>
<dbReference type="PANTHER" id="PTHR42852">
    <property type="entry name" value="THIOL:DISULFIDE INTERCHANGE PROTEIN DSBE"/>
    <property type="match status" value="1"/>
</dbReference>
<keyword evidence="4" id="KW-1015">Disulfide bond</keyword>
<evidence type="ECO:0000313" key="8">
    <source>
        <dbReference type="EMBL" id="SLN70254.1"/>
    </source>
</evidence>
<dbReference type="SUPFAM" id="SSF52833">
    <property type="entry name" value="Thioredoxin-like"/>
    <property type="match status" value="1"/>
</dbReference>
<dbReference type="NCBIfam" id="TIGR00385">
    <property type="entry name" value="dsbE"/>
    <property type="match status" value="1"/>
</dbReference>
<dbReference type="AlphaFoldDB" id="A0A1X7A4S4"/>
<dbReference type="InterPro" id="IPR013766">
    <property type="entry name" value="Thioredoxin_domain"/>
</dbReference>
<sequence length="182" mass="19713">MAGGIRKSVLIPVAVFVLIGGALLALASSGGRDVAGEGYLDRPLPEFAQPPLIGDERGLAASDIRGEVALINVFASWCAVCLSEHPMLMRLAEEEEVALYGLNWRDRPGAGRRFLDRHGDPYVATGEDAAGRLGAQLAVTGVPETYLVDAEGRIRYRHVGALTERVWQEVLRPLIREIEKPS</sequence>
<dbReference type="InterPro" id="IPR013740">
    <property type="entry name" value="Redoxin"/>
</dbReference>
<evidence type="ECO:0000256" key="1">
    <source>
        <dbReference type="ARBA" id="ARBA00004196"/>
    </source>
</evidence>
<comment type="subcellular location">
    <subcellularLocation>
        <location evidence="1">Cell envelope</location>
    </subcellularLocation>
</comment>
<reference evidence="8 9" key="1">
    <citation type="submission" date="2017-03" db="EMBL/GenBank/DDBJ databases">
        <authorList>
            <person name="Afonso C.L."/>
            <person name="Miller P.J."/>
            <person name="Scott M.A."/>
            <person name="Spackman E."/>
            <person name="Goraichik I."/>
            <person name="Dimitrov K.M."/>
            <person name="Suarez D.L."/>
            <person name="Swayne D.E."/>
        </authorList>
    </citation>
    <scope>NUCLEOTIDE SEQUENCE [LARGE SCALE GENOMIC DNA]</scope>
    <source>
        <strain evidence="8 9">CECT 8367</strain>
    </source>
</reference>
<keyword evidence="3" id="KW-0201">Cytochrome c-type biogenesis</keyword>
<gene>
    <name evidence="8" type="primary">dsbE</name>
    <name evidence="7" type="ORF">CLV79_11620</name>
    <name evidence="8" type="ORF">LOS8367_03535</name>
</gene>
<proteinExistence type="inferred from homology"/>
<evidence type="ECO:0000256" key="3">
    <source>
        <dbReference type="ARBA" id="ARBA00022748"/>
    </source>
</evidence>
<protein>
    <submittedName>
        <fullName evidence="7 8">Thiol:disulfide interchange protein DsbE</fullName>
    </submittedName>
</protein>
<accession>A0A1X7A4S4</accession>
<dbReference type="CDD" id="cd03010">
    <property type="entry name" value="TlpA_like_DsbE"/>
    <property type="match status" value="1"/>
</dbReference>
<evidence type="ECO:0000256" key="5">
    <source>
        <dbReference type="ARBA" id="ARBA00023284"/>
    </source>
</evidence>
<dbReference type="OrthoDB" id="9799347at2"/>
<evidence type="ECO:0000313" key="9">
    <source>
        <dbReference type="Proteomes" id="UP000193495"/>
    </source>
</evidence>
<dbReference type="PROSITE" id="PS51352">
    <property type="entry name" value="THIOREDOXIN_2"/>
    <property type="match status" value="1"/>
</dbReference>
<dbReference type="Pfam" id="PF08534">
    <property type="entry name" value="Redoxin"/>
    <property type="match status" value="1"/>
</dbReference>
<dbReference type="Proteomes" id="UP000240624">
    <property type="component" value="Unassembled WGS sequence"/>
</dbReference>
<dbReference type="EMBL" id="PYGB01000016">
    <property type="protein sequence ID" value="PSK81366.1"/>
    <property type="molecule type" value="Genomic_DNA"/>
</dbReference>
<organism evidence="8 9">
    <name type="scientific">Limimaricola soesokkakensis</name>
    <dbReference type="NCBI Taxonomy" id="1343159"/>
    <lineage>
        <taxon>Bacteria</taxon>
        <taxon>Pseudomonadati</taxon>
        <taxon>Pseudomonadota</taxon>
        <taxon>Alphaproteobacteria</taxon>
        <taxon>Rhodobacterales</taxon>
        <taxon>Paracoccaceae</taxon>
        <taxon>Limimaricola</taxon>
    </lineage>
</organism>
<comment type="similarity">
    <text evidence="2">Belongs to the thioredoxin family. DsbE subfamily.</text>
</comment>
<keyword evidence="5" id="KW-0676">Redox-active center</keyword>
<dbReference type="RefSeq" id="WP_106535117.1">
    <property type="nucleotide sequence ID" value="NZ_FWFY01000018.1"/>
</dbReference>
<keyword evidence="10" id="KW-1185">Reference proteome</keyword>
<evidence type="ECO:0000313" key="10">
    <source>
        <dbReference type="Proteomes" id="UP000240624"/>
    </source>
</evidence>
<evidence type="ECO:0000313" key="7">
    <source>
        <dbReference type="EMBL" id="PSK81366.1"/>
    </source>
</evidence>
<dbReference type="Proteomes" id="UP000193495">
    <property type="component" value="Unassembled WGS sequence"/>
</dbReference>
<dbReference type="GO" id="GO:0017004">
    <property type="term" value="P:cytochrome complex assembly"/>
    <property type="evidence" value="ECO:0007669"/>
    <property type="project" value="UniProtKB-KW"/>
</dbReference>
<dbReference type="Gene3D" id="3.40.30.10">
    <property type="entry name" value="Glutaredoxin"/>
    <property type="match status" value="1"/>
</dbReference>
<dbReference type="GO" id="GO:0015036">
    <property type="term" value="F:disulfide oxidoreductase activity"/>
    <property type="evidence" value="ECO:0007669"/>
    <property type="project" value="InterPro"/>
</dbReference>
<evidence type="ECO:0000256" key="2">
    <source>
        <dbReference type="ARBA" id="ARBA00007758"/>
    </source>
</evidence>
<name>A0A1X7A4S4_9RHOB</name>